<sequence length="536" mass="61740">MRVEVPLMYTFIVVDDEPLIRKGLLKKLDTSEHSLQLLGEADNGADALELIESFRPDIVFTDMRMPEVDGKWLIRTVSERYPHIKLIVISGHTDFDYMQEAISAKVVQYLLKPFSRDEVQHALQQAIHTLEQERSLKQEVVQLTVETEQMRIDTDHQAFLHLVLNAHIPAKRPVFRSREFKAILDADHLVFMTMYSPEPYTAGQLPSFPQSLAIPHPQSEHLVFLLMYDQGCAAEQLRERSIEHAGHILAEAAAAECCIGVSLPISDVNRIREAHHQTILALDQRSITDFGKCYIYAEEPLPLTSLHWNRSHELLFFIESGNVSKVKEFVADFFAFFIRQPDALLAHLKEQCRDIVAETKRLLQRYLQSSGGIGTGNGNASSSLEAVLDISFDIEAIRQYIDKVLSGTALLLQEYNPYRSDQVIDNVKQYMDLHYAKDLTLEWVSSLFYLNPSYLSFLFKEKHGENFTDYINRLRIEHAKHTLTSTDDKIYRIAKQLGYDNPKYFFRVFKKMTGLTPEEYRKQHKVNRNNKEPGHG</sequence>
<dbReference type="SMART" id="SM00448">
    <property type="entry name" value="REC"/>
    <property type="match status" value="1"/>
</dbReference>
<evidence type="ECO:0000256" key="1">
    <source>
        <dbReference type="ARBA" id="ARBA00023015"/>
    </source>
</evidence>
<evidence type="ECO:0000313" key="8">
    <source>
        <dbReference type="Proteomes" id="UP000509327"/>
    </source>
</evidence>
<feature type="domain" description="Response regulatory" evidence="6">
    <location>
        <begin position="10"/>
        <end position="127"/>
    </location>
</feature>
<dbReference type="Proteomes" id="UP000509327">
    <property type="component" value="Chromosome"/>
</dbReference>
<keyword evidence="4" id="KW-0597">Phosphoprotein</keyword>
<protein>
    <submittedName>
        <fullName evidence="7">Response regulator</fullName>
    </submittedName>
</protein>
<feature type="modified residue" description="4-aspartylphosphate" evidence="4">
    <location>
        <position position="62"/>
    </location>
</feature>
<dbReference type="SUPFAM" id="SSF46689">
    <property type="entry name" value="Homeodomain-like"/>
    <property type="match status" value="2"/>
</dbReference>
<evidence type="ECO:0000256" key="2">
    <source>
        <dbReference type="ARBA" id="ARBA00023125"/>
    </source>
</evidence>
<dbReference type="PRINTS" id="PR00032">
    <property type="entry name" value="HTHARAC"/>
</dbReference>
<proteinExistence type="predicted"/>
<dbReference type="PROSITE" id="PS01124">
    <property type="entry name" value="HTH_ARAC_FAMILY_2"/>
    <property type="match status" value="1"/>
</dbReference>
<dbReference type="Pfam" id="PF00072">
    <property type="entry name" value="Response_reg"/>
    <property type="match status" value="1"/>
</dbReference>
<organism evidence="7 8">
    <name type="scientific">Paenibacillus barcinonensis</name>
    <dbReference type="NCBI Taxonomy" id="198119"/>
    <lineage>
        <taxon>Bacteria</taxon>
        <taxon>Bacillati</taxon>
        <taxon>Bacillota</taxon>
        <taxon>Bacilli</taxon>
        <taxon>Bacillales</taxon>
        <taxon>Paenibacillaceae</taxon>
        <taxon>Paenibacillus</taxon>
    </lineage>
</organism>
<dbReference type="RefSeq" id="WP_146236210.1">
    <property type="nucleotide sequence ID" value="NZ_CP054614.1"/>
</dbReference>
<evidence type="ECO:0000259" key="6">
    <source>
        <dbReference type="PROSITE" id="PS50110"/>
    </source>
</evidence>
<dbReference type="SMART" id="SM00342">
    <property type="entry name" value="HTH_ARAC"/>
    <property type="match status" value="1"/>
</dbReference>
<dbReference type="InterPro" id="IPR001789">
    <property type="entry name" value="Sig_transdc_resp-reg_receiver"/>
</dbReference>
<dbReference type="Gene3D" id="3.40.50.2300">
    <property type="match status" value="1"/>
</dbReference>
<feature type="domain" description="HTH araC/xylS-type" evidence="5">
    <location>
        <begin position="425"/>
        <end position="523"/>
    </location>
</feature>
<evidence type="ECO:0000259" key="5">
    <source>
        <dbReference type="PROSITE" id="PS01124"/>
    </source>
</evidence>
<dbReference type="SUPFAM" id="SSF52172">
    <property type="entry name" value="CheY-like"/>
    <property type="match status" value="1"/>
</dbReference>
<dbReference type="InterPro" id="IPR009057">
    <property type="entry name" value="Homeodomain-like_sf"/>
</dbReference>
<evidence type="ECO:0000256" key="3">
    <source>
        <dbReference type="ARBA" id="ARBA00023163"/>
    </source>
</evidence>
<reference evidence="7 8" key="1">
    <citation type="submission" date="2020-06" db="EMBL/GenBank/DDBJ databases">
        <title>Complete genome of Paenibacillus barcinonensis KACC11450.</title>
        <authorList>
            <person name="Kim M."/>
            <person name="Park Y.-J."/>
            <person name="Shin J.-H."/>
        </authorList>
    </citation>
    <scope>NUCLEOTIDE SEQUENCE [LARGE SCALE GENOMIC DNA]</scope>
    <source>
        <strain evidence="7 8">KACC11450</strain>
    </source>
</reference>
<dbReference type="PROSITE" id="PS50110">
    <property type="entry name" value="RESPONSE_REGULATORY"/>
    <property type="match status" value="1"/>
</dbReference>
<dbReference type="InterPro" id="IPR018060">
    <property type="entry name" value="HTH_AraC"/>
</dbReference>
<name>A0ABX6Q1Y1_PAEBA</name>
<evidence type="ECO:0000256" key="4">
    <source>
        <dbReference type="PROSITE-ProRule" id="PRU00169"/>
    </source>
</evidence>
<keyword evidence="1" id="KW-0805">Transcription regulation</keyword>
<dbReference type="EMBL" id="CP054614">
    <property type="protein sequence ID" value="QKS56186.1"/>
    <property type="molecule type" value="Genomic_DNA"/>
</dbReference>
<dbReference type="PANTHER" id="PTHR43280">
    <property type="entry name" value="ARAC-FAMILY TRANSCRIPTIONAL REGULATOR"/>
    <property type="match status" value="1"/>
</dbReference>
<keyword evidence="3" id="KW-0804">Transcription</keyword>
<keyword evidence="2" id="KW-0238">DNA-binding</keyword>
<accession>A0ABX6Q1Y1</accession>
<dbReference type="CDD" id="cd17536">
    <property type="entry name" value="REC_YesN-like"/>
    <property type="match status" value="1"/>
</dbReference>
<evidence type="ECO:0000313" key="7">
    <source>
        <dbReference type="EMBL" id="QKS56186.1"/>
    </source>
</evidence>
<gene>
    <name evidence="7" type="ORF">HUB98_07405</name>
</gene>
<dbReference type="Gene3D" id="1.10.10.60">
    <property type="entry name" value="Homeodomain-like"/>
    <property type="match status" value="2"/>
</dbReference>
<keyword evidence="8" id="KW-1185">Reference proteome</keyword>
<dbReference type="PANTHER" id="PTHR43280:SF28">
    <property type="entry name" value="HTH-TYPE TRANSCRIPTIONAL ACTIVATOR RHAS"/>
    <property type="match status" value="1"/>
</dbReference>
<dbReference type="InterPro" id="IPR020449">
    <property type="entry name" value="Tscrpt_reg_AraC-type_HTH"/>
</dbReference>
<dbReference type="InterPro" id="IPR011006">
    <property type="entry name" value="CheY-like_superfamily"/>
</dbReference>
<dbReference type="Pfam" id="PF12833">
    <property type="entry name" value="HTH_18"/>
    <property type="match status" value="1"/>
</dbReference>